<feature type="transmembrane region" description="Helical" evidence="7">
    <location>
        <begin position="725"/>
        <end position="749"/>
    </location>
</feature>
<proteinExistence type="inferred from homology"/>
<evidence type="ECO:0000256" key="7">
    <source>
        <dbReference type="SAM" id="Phobius"/>
    </source>
</evidence>
<feature type="transmembrane region" description="Helical" evidence="7">
    <location>
        <begin position="326"/>
        <end position="348"/>
    </location>
</feature>
<keyword evidence="3 7" id="KW-0812">Transmembrane</keyword>
<evidence type="ECO:0000256" key="3">
    <source>
        <dbReference type="ARBA" id="ARBA00022692"/>
    </source>
</evidence>
<dbReference type="AlphaFoldDB" id="A0AAW3ZMJ2"/>
<evidence type="ECO:0000256" key="4">
    <source>
        <dbReference type="ARBA" id="ARBA00022989"/>
    </source>
</evidence>
<protein>
    <submittedName>
        <fullName evidence="10">ABC transporter permease</fullName>
    </submittedName>
</protein>
<comment type="caution">
    <text evidence="10">The sequence shown here is derived from an EMBL/GenBank/DDBJ whole genome shotgun (WGS) entry which is preliminary data.</text>
</comment>
<evidence type="ECO:0000256" key="6">
    <source>
        <dbReference type="ARBA" id="ARBA00038076"/>
    </source>
</evidence>
<keyword evidence="2" id="KW-1003">Cell membrane</keyword>
<dbReference type="GO" id="GO:0022857">
    <property type="term" value="F:transmembrane transporter activity"/>
    <property type="evidence" value="ECO:0007669"/>
    <property type="project" value="TreeGrafter"/>
</dbReference>
<dbReference type="InterPro" id="IPR017800">
    <property type="entry name" value="ADOP"/>
</dbReference>
<evidence type="ECO:0000313" key="10">
    <source>
        <dbReference type="EMBL" id="MBD8526292.1"/>
    </source>
</evidence>
<gene>
    <name evidence="10" type="ORF">IFO71_11140</name>
</gene>
<dbReference type="RefSeq" id="WP_192029714.1">
    <property type="nucleotide sequence ID" value="NZ_JACYTR010000020.1"/>
</dbReference>
<dbReference type="PANTHER" id="PTHR30572">
    <property type="entry name" value="MEMBRANE COMPONENT OF TRANSPORTER-RELATED"/>
    <property type="match status" value="1"/>
</dbReference>
<evidence type="ECO:0000259" key="9">
    <source>
        <dbReference type="Pfam" id="PF12704"/>
    </source>
</evidence>
<keyword evidence="5 7" id="KW-0472">Membrane</keyword>
<dbReference type="NCBIfam" id="TIGR03434">
    <property type="entry name" value="ADOP"/>
    <property type="match status" value="1"/>
</dbReference>
<sequence>MLEDLRFALRSLWRAPSFSALAITVLALGIGASVAMFGAVNALLLNSVPYPAADRLVMVSDIGPDGAESPMAFGSFREIAARSQSLAAAAVMRDWSPALVGSFEPEQLQGQRVSAEYFHALGVSPLLGSGFDAAADRPGGRKLVVVSDALWQRRFAADPGLIGAEIDLDGQGHRVVGIMPAGFKDVLAPGSEVWTLLQYDSALPADGREWGKHLRMVARLQPHASESSFGTELLQIGAEPDPAFVRPSHATLEHLLVGRLQEQLTRSVKPGVLAAFGAVLLLLLIACVNVANLLLVRGSQRSREFQARAALGASPARLIRQQLVEVLSLAVLGGALGAALAQVALGLLGAYTPFEISAGAEFTVDLQVLVFAFATSISVGLLVGLWPAFRVARLAGRGGLLPVGQRVVGHQRRARNSLVVVEVALAVVLLVSAGLLMFSLNRLFAIDAGFNPNGLLSLQLNASGARYADDATVERFYVDALRVARQVAGVESAAYTNQLPMSEDLDQFGTLFESLADDAAPAQYNTLRYAVSPGYFDTMGIPTVLGRGLSREDSIESPPSVVISQSLARKRFGAANPIGQRLRIGGDPNTPWFTVVGVVADVKQASLTASQVDAVYVSSAQWHYADRVRSLVVRHRGDQQDIATRMRQAIWSVDAQLPIGRVASLDQLLADTAKERRFASVIFAAFGLAALMLAAMGIYSALSVNVAERGNEIGLRVALGARASVIVRWVLTQAMALVGLGILFGLLLASASTRALESLLFGISATDPTIFVLSAALLGLIGLLACIAPLCRALTVDPAQALRWE</sequence>
<feature type="domain" description="ABC3 transporter permease C-terminal" evidence="8">
    <location>
        <begin position="278"/>
        <end position="393"/>
    </location>
</feature>
<name>A0AAW3ZMJ2_9GAMM</name>
<dbReference type="InterPro" id="IPR025857">
    <property type="entry name" value="MacB_PCD"/>
</dbReference>
<evidence type="ECO:0000256" key="5">
    <source>
        <dbReference type="ARBA" id="ARBA00023136"/>
    </source>
</evidence>
<comment type="subcellular location">
    <subcellularLocation>
        <location evidence="1">Cell membrane</location>
        <topology evidence="1">Multi-pass membrane protein</topology>
    </subcellularLocation>
</comment>
<evidence type="ECO:0000256" key="2">
    <source>
        <dbReference type="ARBA" id="ARBA00022475"/>
    </source>
</evidence>
<dbReference type="Pfam" id="PF12704">
    <property type="entry name" value="MacB_PCD"/>
    <property type="match status" value="2"/>
</dbReference>
<feature type="transmembrane region" description="Helical" evidence="7">
    <location>
        <begin position="678"/>
        <end position="704"/>
    </location>
</feature>
<keyword evidence="4 7" id="KW-1133">Transmembrane helix</keyword>
<evidence type="ECO:0000256" key="1">
    <source>
        <dbReference type="ARBA" id="ARBA00004651"/>
    </source>
</evidence>
<reference evidence="10 11" key="1">
    <citation type="submission" date="2020-09" db="EMBL/GenBank/DDBJ databases">
        <title>Pseudoxanthomonas sp. CAU 1598 isolated from sand of Yaerae Beach.</title>
        <authorList>
            <person name="Kim W."/>
        </authorList>
    </citation>
    <scope>NUCLEOTIDE SEQUENCE [LARGE SCALE GENOMIC DNA]</scope>
    <source>
        <strain evidence="10 11">CAU 1598</strain>
    </source>
</reference>
<dbReference type="Pfam" id="PF02687">
    <property type="entry name" value="FtsX"/>
    <property type="match status" value="2"/>
</dbReference>
<evidence type="ECO:0000259" key="8">
    <source>
        <dbReference type="Pfam" id="PF02687"/>
    </source>
</evidence>
<dbReference type="InterPro" id="IPR003838">
    <property type="entry name" value="ABC3_permease_C"/>
</dbReference>
<feature type="transmembrane region" description="Helical" evidence="7">
    <location>
        <begin position="418"/>
        <end position="440"/>
    </location>
</feature>
<feature type="transmembrane region" description="Helical" evidence="7">
    <location>
        <begin position="368"/>
        <end position="389"/>
    </location>
</feature>
<feature type="domain" description="ABC3 transporter permease C-terminal" evidence="8">
    <location>
        <begin position="685"/>
        <end position="797"/>
    </location>
</feature>
<comment type="similarity">
    <text evidence="6">Belongs to the ABC-4 integral membrane protein family.</text>
</comment>
<dbReference type="InterPro" id="IPR050250">
    <property type="entry name" value="Macrolide_Exporter_MacB"/>
</dbReference>
<dbReference type="Proteomes" id="UP000613768">
    <property type="component" value="Unassembled WGS sequence"/>
</dbReference>
<evidence type="ECO:0000313" key="11">
    <source>
        <dbReference type="Proteomes" id="UP000613768"/>
    </source>
</evidence>
<organism evidence="10 11">
    <name type="scientific">Pseudomarimonas arenosa</name>
    <dbReference type="NCBI Taxonomy" id="2774145"/>
    <lineage>
        <taxon>Bacteria</taxon>
        <taxon>Pseudomonadati</taxon>
        <taxon>Pseudomonadota</taxon>
        <taxon>Gammaproteobacteria</taxon>
        <taxon>Lysobacterales</taxon>
        <taxon>Lysobacteraceae</taxon>
        <taxon>Pseudomarimonas</taxon>
    </lineage>
</organism>
<dbReference type="PANTHER" id="PTHR30572:SF4">
    <property type="entry name" value="ABC TRANSPORTER PERMEASE YTRF"/>
    <property type="match status" value="1"/>
</dbReference>
<feature type="transmembrane region" description="Helical" evidence="7">
    <location>
        <begin position="272"/>
        <end position="296"/>
    </location>
</feature>
<accession>A0AAW3ZMJ2</accession>
<dbReference type="EMBL" id="JACYTR010000020">
    <property type="protein sequence ID" value="MBD8526292.1"/>
    <property type="molecule type" value="Genomic_DNA"/>
</dbReference>
<feature type="domain" description="MacB-like periplasmic core" evidence="9">
    <location>
        <begin position="19"/>
        <end position="229"/>
    </location>
</feature>
<dbReference type="GO" id="GO:0005886">
    <property type="term" value="C:plasma membrane"/>
    <property type="evidence" value="ECO:0007669"/>
    <property type="project" value="UniProtKB-SubCell"/>
</dbReference>
<feature type="transmembrane region" description="Helical" evidence="7">
    <location>
        <begin position="769"/>
        <end position="791"/>
    </location>
</feature>
<feature type="transmembrane region" description="Helical" evidence="7">
    <location>
        <begin position="21"/>
        <end position="45"/>
    </location>
</feature>
<feature type="domain" description="MacB-like periplasmic core" evidence="9">
    <location>
        <begin position="424"/>
        <end position="636"/>
    </location>
</feature>
<keyword evidence="11" id="KW-1185">Reference proteome</keyword>